<evidence type="ECO:0000256" key="3">
    <source>
        <dbReference type="ARBA" id="ARBA00023136"/>
    </source>
</evidence>
<dbReference type="InterPro" id="IPR000996">
    <property type="entry name" value="Clathrin_L-chain"/>
</dbReference>
<evidence type="ECO:0000313" key="8">
    <source>
        <dbReference type="EMBL" id="RMX60611.1"/>
    </source>
</evidence>
<comment type="similarity">
    <text evidence="2 6">Belongs to the clathrin light chain family.</text>
</comment>
<dbReference type="GO" id="GO:0006886">
    <property type="term" value="P:intracellular protein transport"/>
    <property type="evidence" value="ECO:0007669"/>
    <property type="project" value="InterPro"/>
</dbReference>
<comment type="caution">
    <text evidence="8">The sequence shown here is derived from an EMBL/GenBank/DDBJ whole genome shotgun (WGS) entry which is preliminary data.</text>
</comment>
<dbReference type="GO" id="GO:0005198">
    <property type="term" value="F:structural molecule activity"/>
    <property type="evidence" value="ECO:0007669"/>
    <property type="project" value="InterPro"/>
</dbReference>
<organism evidence="8 9">
    <name type="scientific">Pocillopora damicornis</name>
    <name type="common">Cauliflower coral</name>
    <name type="synonym">Millepora damicornis</name>
    <dbReference type="NCBI Taxonomy" id="46731"/>
    <lineage>
        <taxon>Eukaryota</taxon>
        <taxon>Metazoa</taxon>
        <taxon>Cnidaria</taxon>
        <taxon>Anthozoa</taxon>
        <taxon>Hexacorallia</taxon>
        <taxon>Scleractinia</taxon>
        <taxon>Astrocoeniina</taxon>
        <taxon>Pocilloporidae</taxon>
        <taxon>Pocillopora</taxon>
    </lineage>
</organism>
<comment type="function">
    <text evidence="6">Clathrin is the major protein of the polyhedral coat of coated pits and vesicles.</text>
</comment>
<dbReference type="GO" id="GO:0072583">
    <property type="term" value="P:clathrin-dependent endocytosis"/>
    <property type="evidence" value="ECO:0007669"/>
    <property type="project" value="TreeGrafter"/>
</dbReference>
<dbReference type="GO" id="GO:0030130">
    <property type="term" value="C:clathrin coat of trans-Golgi network vesicle"/>
    <property type="evidence" value="ECO:0007669"/>
    <property type="project" value="InterPro"/>
</dbReference>
<sequence length="294" mass="33133">MTQEVTHRASRQRTIPGSQRNIVETISGTFVPCTSHSGTIMADLLGSDDFREDPAAEFLAREQDDLAELGEDFGEEQPEANVKYPGCLCFTRVIPVSIMADLLGSDDFQEDPAAEFLAREQDDLAELGEDFGEEQPEANAMNGLHDGLGGMDHQPVVNGFADEEISGDHQPAVPLARDSEPESVRKWREEKAALLEKMDTEEKAEIQEWREKAKKELNDWYERRDEQLGKTQTSNRADEEAFVADRDDSSTPGHDWERVCRNCDFNPKGTKNTKDVSRMRSIFLQLKQTPLVKD</sequence>
<gene>
    <name evidence="8" type="ORF">pdam_00013739</name>
</gene>
<feature type="compositionally biased region" description="Basic and acidic residues" evidence="7">
    <location>
        <begin position="236"/>
        <end position="256"/>
    </location>
</feature>
<keyword evidence="4 6" id="KW-0168">Coated pit</keyword>
<evidence type="ECO:0000256" key="6">
    <source>
        <dbReference type="RuleBase" id="RU363137"/>
    </source>
</evidence>
<comment type="subcellular location">
    <subcellularLocation>
        <location evidence="1 6">Cytoplasmic vesicle membrane</location>
        <topology evidence="1 6">Peripheral membrane protein</topology>
        <orientation evidence="1 6">Cytoplasmic side</orientation>
    </subcellularLocation>
    <subcellularLocation>
        <location evidence="6">Membrane</location>
        <location evidence="6">Coated pit</location>
        <topology evidence="6">Peripheral membrane protein</topology>
        <orientation evidence="6">Cytoplasmic side</orientation>
    </subcellularLocation>
    <text evidence="6">Cytoplasmic face of coated pits and vesicles.</text>
</comment>
<dbReference type="PANTHER" id="PTHR10639">
    <property type="entry name" value="CLATHRIN LIGHT CHAIN"/>
    <property type="match status" value="1"/>
</dbReference>
<dbReference type="Pfam" id="PF01086">
    <property type="entry name" value="Clathrin_lg_ch"/>
    <property type="match status" value="1"/>
</dbReference>
<keyword evidence="9" id="KW-1185">Reference proteome</keyword>
<keyword evidence="3 6" id="KW-0472">Membrane</keyword>
<dbReference type="Proteomes" id="UP000275408">
    <property type="component" value="Unassembled WGS sequence"/>
</dbReference>
<dbReference type="GO" id="GO:0030132">
    <property type="term" value="C:clathrin coat of coated pit"/>
    <property type="evidence" value="ECO:0007669"/>
    <property type="project" value="InterPro"/>
</dbReference>
<accession>A0A3M6V3W7</accession>
<dbReference type="EMBL" id="RCHS01000140">
    <property type="protein sequence ID" value="RMX60611.1"/>
    <property type="molecule type" value="Genomic_DNA"/>
</dbReference>
<protein>
    <recommendedName>
        <fullName evidence="6">Clathrin light chain</fullName>
    </recommendedName>
</protein>
<keyword evidence="5 6" id="KW-0968">Cytoplasmic vesicle</keyword>
<evidence type="ECO:0000256" key="4">
    <source>
        <dbReference type="ARBA" id="ARBA00023176"/>
    </source>
</evidence>
<feature type="region of interest" description="Disordered" evidence="7">
    <location>
        <begin position="225"/>
        <end position="256"/>
    </location>
</feature>
<proteinExistence type="inferred from homology"/>
<evidence type="ECO:0000256" key="1">
    <source>
        <dbReference type="ARBA" id="ARBA00004180"/>
    </source>
</evidence>
<dbReference type="OrthoDB" id="5512at2759"/>
<reference evidence="8 9" key="1">
    <citation type="journal article" date="2018" name="Sci. Rep.">
        <title>Comparative analysis of the Pocillopora damicornis genome highlights role of immune system in coral evolution.</title>
        <authorList>
            <person name="Cunning R."/>
            <person name="Bay R.A."/>
            <person name="Gillette P."/>
            <person name="Baker A.C."/>
            <person name="Traylor-Knowles N."/>
        </authorList>
    </citation>
    <scope>NUCLEOTIDE SEQUENCE [LARGE SCALE GENOMIC DNA]</scope>
    <source>
        <strain evidence="8">RSMAS</strain>
        <tissue evidence="8">Whole animal</tissue>
    </source>
</reference>
<evidence type="ECO:0000256" key="2">
    <source>
        <dbReference type="ARBA" id="ARBA00005263"/>
    </source>
</evidence>
<name>A0A3M6V3W7_POCDA</name>
<dbReference type="AlphaFoldDB" id="A0A3M6V3W7"/>
<dbReference type="PANTHER" id="PTHR10639:SF7">
    <property type="entry name" value="CLATHRIN LIGHT CHAIN"/>
    <property type="match status" value="1"/>
</dbReference>
<evidence type="ECO:0000313" key="9">
    <source>
        <dbReference type="Proteomes" id="UP000275408"/>
    </source>
</evidence>
<dbReference type="GO" id="GO:0032050">
    <property type="term" value="F:clathrin heavy chain binding"/>
    <property type="evidence" value="ECO:0007669"/>
    <property type="project" value="TreeGrafter"/>
</dbReference>
<evidence type="ECO:0000256" key="7">
    <source>
        <dbReference type="SAM" id="MobiDB-lite"/>
    </source>
</evidence>
<evidence type="ECO:0000256" key="5">
    <source>
        <dbReference type="ARBA" id="ARBA00023329"/>
    </source>
</evidence>
<dbReference type="STRING" id="46731.A0A3M6V3W7"/>